<dbReference type="OrthoDB" id="462654at2"/>
<protein>
    <submittedName>
        <fullName evidence="2">Type II toxin-antitoxin system mRNA interferase toxin, RelE/StbE family</fullName>
    </submittedName>
</protein>
<dbReference type="EMBL" id="PVWJ01000065">
    <property type="protein sequence ID" value="PSB02306.1"/>
    <property type="molecule type" value="Genomic_DNA"/>
</dbReference>
<dbReference type="RefSeq" id="WP_106289238.1">
    <property type="nucleotide sequence ID" value="NZ_CAWNTC010000079.1"/>
</dbReference>
<name>A0A2T1C206_9CYAN</name>
<comment type="caution">
    <text evidence="2">The sequence shown here is derived from an EMBL/GenBank/DDBJ whole genome shotgun (WGS) entry which is preliminary data.</text>
</comment>
<dbReference type="Pfam" id="PF05016">
    <property type="entry name" value="ParE_toxin"/>
    <property type="match status" value="1"/>
</dbReference>
<organism evidence="2 3">
    <name type="scientific">Merismopedia glauca CCAP 1448/3</name>
    <dbReference type="NCBI Taxonomy" id="1296344"/>
    <lineage>
        <taxon>Bacteria</taxon>
        <taxon>Bacillati</taxon>
        <taxon>Cyanobacteriota</taxon>
        <taxon>Cyanophyceae</taxon>
        <taxon>Synechococcales</taxon>
        <taxon>Merismopediaceae</taxon>
        <taxon>Merismopedia</taxon>
    </lineage>
</organism>
<keyword evidence="3" id="KW-1185">Reference proteome</keyword>
<dbReference type="Gene3D" id="3.30.2310.20">
    <property type="entry name" value="RelE-like"/>
    <property type="match status" value="1"/>
</dbReference>
<keyword evidence="1" id="KW-1277">Toxin-antitoxin system</keyword>
<dbReference type="SUPFAM" id="SSF143011">
    <property type="entry name" value="RelE-like"/>
    <property type="match status" value="1"/>
</dbReference>
<dbReference type="NCBIfam" id="TIGR02385">
    <property type="entry name" value="RelE_StbE"/>
    <property type="match status" value="1"/>
</dbReference>
<sequence>MRIGWNPKSIRAFKRMVRKNPQLRPLIEQALRQLAEDPFQSGLRTHKLKGDLANIWSCSIDYNYRILFEFVRGSDEEDAVLLLNIGTHDEVY</sequence>
<evidence type="ECO:0000256" key="1">
    <source>
        <dbReference type="ARBA" id="ARBA00022649"/>
    </source>
</evidence>
<reference evidence="2 3" key="1">
    <citation type="submission" date="2018-02" db="EMBL/GenBank/DDBJ databases">
        <authorList>
            <person name="Cohen D.B."/>
            <person name="Kent A.D."/>
        </authorList>
    </citation>
    <scope>NUCLEOTIDE SEQUENCE [LARGE SCALE GENOMIC DNA]</scope>
    <source>
        <strain evidence="2 3">CCAP 1448/3</strain>
    </source>
</reference>
<reference evidence="2 3" key="2">
    <citation type="submission" date="2018-03" db="EMBL/GenBank/DDBJ databases">
        <title>The ancient ancestry and fast evolution of plastids.</title>
        <authorList>
            <person name="Moore K.R."/>
            <person name="Magnabosco C."/>
            <person name="Momper L."/>
            <person name="Gold D.A."/>
            <person name="Bosak T."/>
            <person name="Fournier G.P."/>
        </authorList>
    </citation>
    <scope>NUCLEOTIDE SEQUENCE [LARGE SCALE GENOMIC DNA]</scope>
    <source>
        <strain evidence="2 3">CCAP 1448/3</strain>
    </source>
</reference>
<dbReference type="Proteomes" id="UP000238762">
    <property type="component" value="Unassembled WGS sequence"/>
</dbReference>
<dbReference type="InterPro" id="IPR035093">
    <property type="entry name" value="RelE/ParE_toxin_dom_sf"/>
</dbReference>
<gene>
    <name evidence="2" type="ORF">C7B64_13810</name>
</gene>
<dbReference type="InterPro" id="IPR007712">
    <property type="entry name" value="RelE/ParE_toxin"/>
</dbReference>
<evidence type="ECO:0000313" key="3">
    <source>
        <dbReference type="Proteomes" id="UP000238762"/>
    </source>
</evidence>
<evidence type="ECO:0000313" key="2">
    <source>
        <dbReference type="EMBL" id="PSB02306.1"/>
    </source>
</evidence>
<dbReference type="AlphaFoldDB" id="A0A2T1C206"/>
<accession>A0A2T1C206</accession>
<proteinExistence type="predicted"/>